<dbReference type="EMBL" id="JAHKSW010000020">
    <property type="protein sequence ID" value="KAG7319612.1"/>
    <property type="molecule type" value="Genomic_DNA"/>
</dbReference>
<proteinExistence type="predicted"/>
<evidence type="ECO:0000313" key="1">
    <source>
        <dbReference type="EMBL" id="KAG7319612.1"/>
    </source>
</evidence>
<accession>A0A9D3SD07</accession>
<dbReference type="AlphaFoldDB" id="A0A9D3SD07"/>
<comment type="caution">
    <text evidence="1">The sequence shown here is derived from an EMBL/GenBank/DDBJ whole genome shotgun (WGS) entry which is preliminary data.</text>
</comment>
<dbReference type="Proteomes" id="UP000824219">
    <property type="component" value="Linkage Group LG20"/>
</dbReference>
<keyword evidence="2" id="KW-1185">Reference proteome</keyword>
<protein>
    <submittedName>
        <fullName evidence="1">Uncharacterized protein</fullName>
    </submittedName>
</protein>
<reference evidence="1 2" key="1">
    <citation type="submission" date="2021-06" db="EMBL/GenBank/DDBJ databases">
        <title>Chromosome-level genome assembly of the red-tail catfish (Hemibagrus wyckioides).</title>
        <authorList>
            <person name="Shao F."/>
        </authorList>
    </citation>
    <scope>NUCLEOTIDE SEQUENCE [LARGE SCALE GENOMIC DNA]</scope>
    <source>
        <strain evidence="1">EC202008001</strain>
        <tissue evidence="1">Blood</tissue>
    </source>
</reference>
<evidence type="ECO:0000313" key="2">
    <source>
        <dbReference type="Proteomes" id="UP000824219"/>
    </source>
</evidence>
<gene>
    <name evidence="1" type="ORF">KOW79_016755</name>
</gene>
<sequence length="96" mass="11236">MSQNYMLSDRVECFPRLHFVFTVKHSEGEEEKEEKREREWECNPIPGLTHCRQLFSKDDLFDCYITELKNYKQATTSSAGLEFIIKAVSEPLGESI</sequence>
<name>A0A9D3SD07_9TELE</name>
<organism evidence="1 2">
    <name type="scientific">Hemibagrus wyckioides</name>
    <dbReference type="NCBI Taxonomy" id="337641"/>
    <lineage>
        <taxon>Eukaryota</taxon>
        <taxon>Metazoa</taxon>
        <taxon>Chordata</taxon>
        <taxon>Craniata</taxon>
        <taxon>Vertebrata</taxon>
        <taxon>Euteleostomi</taxon>
        <taxon>Actinopterygii</taxon>
        <taxon>Neopterygii</taxon>
        <taxon>Teleostei</taxon>
        <taxon>Ostariophysi</taxon>
        <taxon>Siluriformes</taxon>
        <taxon>Bagridae</taxon>
        <taxon>Hemibagrus</taxon>
    </lineage>
</organism>